<feature type="transmembrane region" description="Helical" evidence="1">
    <location>
        <begin position="96"/>
        <end position="116"/>
    </location>
</feature>
<dbReference type="EMBL" id="QGQD01000015">
    <property type="protein sequence ID" value="TLD02433.1"/>
    <property type="molecule type" value="Genomic_DNA"/>
</dbReference>
<dbReference type="InterPro" id="IPR006976">
    <property type="entry name" value="VanZ-like"/>
</dbReference>
<dbReference type="InterPro" id="IPR053150">
    <property type="entry name" value="Teicoplanin_resist-assoc"/>
</dbReference>
<keyword evidence="1" id="KW-0472">Membrane</keyword>
<dbReference type="Pfam" id="PF04892">
    <property type="entry name" value="VanZ"/>
    <property type="match status" value="1"/>
</dbReference>
<evidence type="ECO:0000256" key="1">
    <source>
        <dbReference type="SAM" id="Phobius"/>
    </source>
</evidence>
<dbReference type="Proteomes" id="UP000306509">
    <property type="component" value="Unassembled WGS sequence"/>
</dbReference>
<evidence type="ECO:0000313" key="4">
    <source>
        <dbReference type="Proteomes" id="UP000306509"/>
    </source>
</evidence>
<proteinExistence type="predicted"/>
<dbReference type="RefSeq" id="WP_027293414.1">
    <property type="nucleotide sequence ID" value="NZ_CAUSDN010000105.1"/>
</dbReference>
<dbReference type="STRING" id="180332.GCA_000797495_04173"/>
<feature type="transmembrane region" description="Helical" evidence="1">
    <location>
        <begin position="63"/>
        <end position="89"/>
    </location>
</feature>
<dbReference type="PANTHER" id="PTHR36834">
    <property type="entry name" value="MEMBRANE PROTEIN-RELATED"/>
    <property type="match status" value="1"/>
</dbReference>
<dbReference type="AlphaFoldDB" id="A0A4U8QDR2"/>
<comment type="caution">
    <text evidence="3">The sequence shown here is derived from an EMBL/GenBank/DDBJ whole genome shotgun (WGS) entry which is preliminary data.</text>
</comment>
<feature type="transmembrane region" description="Helical" evidence="1">
    <location>
        <begin position="128"/>
        <end position="147"/>
    </location>
</feature>
<organism evidence="3 4">
    <name type="scientific">Robinsoniella peoriensis</name>
    <dbReference type="NCBI Taxonomy" id="180332"/>
    <lineage>
        <taxon>Bacteria</taxon>
        <taxon>Bacillati</taxon>
        <taxon>Bacillota</taxon>
        <taxon>Clostridia</taxon>
        <taxon>Lachnospirales</taxon>
        <taxon>Lachnospiraceae</taxon>
        <taxon>Robinsoniella</taxon>
    </lineage>
</organism>
<accession>A0A4U8QDR2</accession>
<dbReference type="PANTHER" id="PTHR36834:SF1">
    <property type="entry name" value="INTEGRAL MEMBRANE PROTEIN"/>
    <property type="match status" value="1"/>
</dbReference>
<evidence type="ECO:0000259" key="2">
    <source>
        <dbReference type="Pfam" id="PF04892"/>
    </source>
</evidence>
<reference evidence="3 4" key="1">
    <citation type="journal article" date="2019" name="Anaerobe">
        <title>Detection of Robinsoniella peoriensis in multiple bone samples of a trauma patient.</title>
        <authorList>
            <person name="Schrottner P."/>
            <person name="Hartwich K."/>
            <person name="Bunk B."/>
            <person name="Schober I."/>
            <person name="Helbig S."/>
            <person name="Rudolph W.W."/>
            <person name="Gunzer F."/>
        </authorList>
    </citation>
    <scope>NUCLEOTIDE SEQUENCE [LARGE SCALE GENOMIC DNA]</scope>
    <source>
        <strain evidence="3 4">DSM 106044</strain>
    </source>
</reference>
<keyword evidence="1" id="KW-0812">Transmembrane</keyword>
<sequence length="153" mass="18037">MKKETKRKIKWISVVLFMIYLILLTYFLFFAESYGRVLSEREYSYNLQPLKEIKRFWIYREQLGFFAVFTNIIGNVLCFVPFGAIFPVLNRKTRHFVVIVLLSFQFSLIVECIQLISKVGSFDVDDLLLNTIGGMIGYLVFCVCNRVRRNIYG</sequence>
<protein>
    <submittedName>
        <fullName evidence="3">Putative integral membrane protein</fullName>
    </submittedName>
</protein>
<keyword evidence="1" id="KW-1133">Transmembrane helix</keyword>
<gene>
    <name evidence="3" type="ORF">DSM106044_00675</name>
</gene>
<name>A0A4U8QDR2_9FIRM</name>
<evidence type="ECO:0000313" key="3">
    <source>
        <dbReference type="EMBL" id="TLD02433.1"/>
    </source>
</evidence>
<feature type="domain" description="VanZ-like" evidence="2">
    <location>
        <begin position="17"/>
        <end position="144"/>
    </location>
</feature>
<keyword evidence="4" id="KW-1185">Reference proteome</keyword>
<feature type="transmembrane region" description="Helical" evidence="1">
    <location>
        <begin position="12"/>
        <end position="31"/>
    </location>
</feature>